<feature type="domain" description="Fringe-like glycosyltransferase" evidence="13">
    <location>
        <begin position="96"/>
        <end position="214"/>
    </location>
</feature>
<keyword evidence="9" id="KW-0735">Signal-anchor</keyword>
<reference evidence="14" key="1">
    <citation type="submission" date="2012-04" db="EMBL/GenBank/DDBJ databases">
        <title>The Genome Sequence of Loa loa.</title>
        <authorList>
            <consortium name="The Broad Institute Genome Sequencing Platform"/>
            <consortium name="Broad Institute Genome Sequencing Center for Infectious Disease"/>
            <person name="Nutman T.B."/>
            <person name="Fink D.L."/>
            <person name="Russ C."/>
            <person name="Young S."/>
            <person name="Zeng Q."/>
            <person name="Gargeya S."/>
            <person name="Alvarado L."/>
            <person name="Berlin A."/>
            <person name="Chapman S.B."/>
            <person name="Chen Z."/>
            <person name="Freedman E."/>
            <person name="Gellesch M."/>
            <person name="Goldberg J."/>
            <person name="Griggs A."/>
            <person name="Gujja S."/>
            <person name="Heilman E.R."/>
            <person name="Heiman D."/>
            <person name="Howarth C."/>
            <person name="Mehta T."/>
            <person name="Neiman D."/>
            <person name="Pearson M."/>
            <person name="Roberts A."/>
            <person name="Saif S."/>
            <person name="Shea T."/>
            <person name="Shenoy N."/>
            <person name="Sisk P."/>
            <person name="Stolte C."/>
            <person name="Sykes S."/>
            <person name="White J."/>
            <person name="Yandava C."/>
            <person name="Haas B."/>
            <person name="Henn M.R."/>
            <person name="Nusbaum C."/>
            <person name="Birren B."/>
        </authorList>
    </citation>
    <scope>NUCLEOTIDE SEQUENCE [LARGE SCALE GENOMIC DNA]</scope>
</reference>
<evidence type="ECO:0000259" key="13">
    <source>
        <dbReference type="Pfam" id="PF02434"/>
    </source>
</evidence>
<dbReference type="FunCoup" id="A0A1S0TI69">
    <property type="interactions" value="57"/>
</dbReference>
<evidence type="ECO:0000256" key="10">
    <source>
        <dbReference type="ARBA" id="ARBA00022989"/>
    </source>
</evidence>
<comment type="subcellular location">
    <subcellularLocation>
        <location evidence="1">Membrane</location>
        <topology evidence="1">Single-pass type II membrane protein</topology>
    </subcellularLocation>
</comment>
<keyword evidence="10 12" id="KW-1133">Transmembrane helix</keyword>
<evidence type="ECO:0000256" key="7">
    <source>
        <dbReference type="ARBA" id="ARBA00022692"/>
    </source>
</evidence>
<keyword evidence="6" id="KW-0808">Transferase</keyword>
<gene>
    <name evidence="14" type="ORF">LOAG_14477</name>
</gene>
<organism evidence="14">
    <name type="scientific">Loa loa</name>
    <name type="common">Eye worm</name>
    <name type="synonym">Filaria loa</name>
    <dbReference type="NCBI Taxonomy" id="7209"/>
    <lineage>
        <taxon>Eukaryota</taxon>
        <taxon>Metazoa</taxon>
        <taxon>Ecdysozoa</taxon>
        <taxon>Nematoda</taxon>
        <taxon>Chromadorea</taxon>
        <taxon>Rhabditida</taxon>
        <taxon>Spirurina</taxon>
        <taxon>Spiruromorpha</taxon>
        <taxon>Filarioidea</taxon>
        <taxon>Onchocercidae</taxon>
        <taxon>Loa</taxon>
    </lineage>
</organism>
<dbReference type="CTD" id="9951957"/>
<evidence type="ECO:0000256" key="9">
    <source>
        <dbReference type="ARBA" id="ARBA00022968"/>
    </source>
</evidence>
<keyword evidence="11 12" id="KW-0472">Membrane</keyword>
<evidence type="ECO:0000256" key="6">
    <source>
        <dbReference type="ARBA" id="ARBA00022679"/>
    </source>
</evidence>
<dbReference type="InParanoid" id="A0A1S0TI69"/>
<dbReference type="GeneID" id="9951957"/>
<dbReference type="GO" id="GO:0000166">
    <property type="term" value="F:nucleotide binding"/>
    <property type="evidence" value="ECO:0007669"/>
    <property type="project" value="UniProtKB-KW"/>
</dbReference>
<protein>
    <recommendedName>
        <fullName evidence="4">N-acetylgalactosaminide beta-1,3-galactosyltransferase</fullName>
        <ecNumber evidence="4">2.4.1.122</ecNumber>
    </recommendedName>
</protein>
<sequence>MSNIRQRYGGNLMREANLILSRLVATCRKQWLSNIALQFIIGILIGILLGFCAIFYNDDEISTTITQSITINQPKQFTSINFDISILSDIQIQCIIIIQPNQLFKQKYIKTLRDTYTKQCNHTVYITNSKEISRNFAEELNIAFVKTKKTQYYWDFYREIIKYSIKHIQQQNSYWTIIGDEETFIVMTNLRKILLTFNDSRQSLILGRISSERLV</sequence>
<dbReference type="RefSeq" id="XP_003150022.1">
    <property type="nucleotide sequence ID" value="XM_003149974.2"/>
</dbReference>
<evidence type="ECO:0000256" key="5">
    <source>
        <dbReference type="ARBA" id="ARBA00022676"/>
    </source>
</evidence>
<dbReference type="OrthoDB" id="414175at2759"/>
<evidence type="ECO:0000256" key="2">
    <source>
        <dbReference type="ARBA" id="ARBA00004922"/>
    </source>
</evidence>
<dbReference type="PANTHER" id="PTHR23033:SF8">
    <property type="entry name" value="HEXOSYLTRANSFERASE"/>
    <property type="match status" value="1"/>
</dbReference>
<evidence type="ECO:0000256" key="4">
    <source>
        <dbReference type="ARBA" id="ARBA00012557"/>
    </source>
</evidence>
<accession>A0A1S0TI69</accession>
<dbReference type="Gene3D" id="3.90.550.50">
    <property type="match status" value="1"/>
</dbReference>
<dbReference type="AlphaFoldDB" id="A0A1S0TI69"/>
<evidence type="ECO:0000256" key="12">
    <source>
        <dbReference type="SAM" id="Phobius"/>
    </source>
</evidence>
<proteinExistence type="inferred from homology"/>
<keyword evidence="8" id="KW-0547">Nucleotide-binding</keyword>
<feature type="transmembrane region" description="Helical" evidence="12">
    <location>
        <begin position="31"/>
        <end position="56"/>
    </location>
</feature>
<keyword evidence="5" id="KW-0328">Glycosyltransferase</keyword>
<dbReference type="GO" id="GO:0016020">
    <property type="term" value="C:membrane"/>
    <property type="evidence" value="ECO:0007669"/>
    <property type="project" value="UniProtKB-SubCell"/>
</dbReference>
<dbReference type="InterPro" id="IPR026050">
    <property type="entry name" value="C1GALT1/C1GALT1_chp1"/>
</dbReference>
<dbReference type="Pfam" id="PF02434">
    <property type="entry name" value="Fringe"/>
    <property type="match status" value="1"/>
</dbReference>
<dbReference type="PANTHER" id="PTHR23033">
    <property type="entry name" value="BETA1,3-GALACTOSYLTRANSFERASE"/>
    <property type="match status" value="1"/>
</dbReference>
<evidence type="ECO:0000256" key="8">
    <source>
        <dbReference type="ARBA" id="ARBA00022741"/>
    </source>
</evidence>
<evidence type="ECO:0000256" key="1">
    <source>
        <dbReference type="ARBA" id="ARBA00004606"/>
    </source>
</evidence>
<dbReference type="GO" id="GO:0016263">
    <property type="term" value="F:glycoprotein-N-acetylgalactosamine 3-beta-galactosyltransferase activity"/>
    <property type="evidence" value="ECO:0007669"/>
    <property type="project" value="UniProtKB-EC"/>
</dbReference>
<dbReference type="KEGG" id="loa:LOAG_14477"/>
<keyword evidence="7 12" id="KW-0812">Transmembrane</keyword>
<evidence type="ECO:0000313" key="14">
    <source>
        <dbReference type="EMBL" id="EFO14047.1"/>
    </source>
</evidence>
<name>A0A1S0TI69_LOALO</name>
<comment type="similarity">
    <text evidence="3">Belongs to the glycosyltransferase 31 family. Beta3-Gal-T subfamily.</text>
</comment>
<dbReference type="EC" id="2.4.1.122" evidence="4"/>
<dbReference type="InterPro" id="IPR003378">
    <property type="entry name" value="Fringe-like_glycosylTrfase"/>
</dbReference>
<evidence type="ECO:0000256" key="11">
    <source>
        <dbReference type="ARBA" id="ARBA00023136"/>
    </source>
</evidence>
<dbReference type="EMBL" id="JH712661">
    <property type="protein sequence ID" value="EFO14047.1"/>
    <property type="molecule type" value="Genomic_DNA"/>
</dbReference>
<evidence type="ECO:0000256" key="3">
    <source>
        <dbReference type="ARBA" id="ARBA00006462"/>
    </source>
</evidence>
<comment type="pathway">
    <text evidence="2">Protein modification; protein glycosylation.</text>
</comment>